<gene>
    <name evidence="2" type="ORF">Sjap_022968</name>
</gene>
<reference evidence="2 3" key="1">
    <citation type="submission" date="2024-01" db="EMBL/GenBank/DDBJ databases">
        <title>Genome assemblies of Stephania.</title>
        <authorList>
            <person name="Yang L."/>
        </authorList>
    </citation>
    <scope>NUCLEOTIDE SEQUENCE [LARGE SCALE GENOMIC DNA]</scope>
    <source>
        <strain evidence="2">QJT</strain>
        <tissue evidence="2">Leaf</tissue>
    </source>
</reference>
<dbReference type="AlphaFoldDB" id="A0AAP0HUW6"/>
<protein>
    <submittedName>
        <fullName evidence="2">Uncharacterized protein</fullName>
    </submittedName>
</protein>
<feature type="region of interest" description="Disordered" evidence="1">
    <location>
        <begin position="60"/>
        <end position="91"/>
    </location>
</feature>
<name>A0AAP0HUW6_9MAGN</name>
<proteinExistence type="predicted"/>
<sequence>MGRLRPKPSCGTTTSRVKTDTSKRNTKTISTTVLHVHRDLRLRDSEDVNEASPTTVPFIATRHCSSSFSHTSEQQPREEREKTKEREGKRN</sequence>
<keyword evidence="3" id="KW-1185">Reference proteome</keyword>
<dbReference type="EMBL" id="JBBNAE010000009">
    <property type="protein sequence ID" value="KAK9097471.1"/>
    <property type="molecule type" value="Genomic_DNA"/>
</dbReference>
<feature type="compositionally biased region" description="Basic and acidic residues" evidence="1">
    <location>
        <begin position="75"/>
        <end position="91"/>
    </location>
</feature>
<dbReference type="Proteomes" id="UP001417504">
    <property type="component" value="Unassembled WGS sequence"/>
</dbReference>
<evidence type="ECO:0000313" key="2">
    <source>
        <dbReference type="EMBL" id="KAK9097471.1"/>
    </source>
</evidence>
<evidence type="ECO:0000313" key="3">
    <source>
        <dbReference type="Proteomes" id="UP001417504"/>
    </source>
</evidence>
<accession>A0AAP0HUW6</accession>
<feature type="compositionally biased region" description="Polar residues" evidence="1">
    <location>
        <begin position="63"/>
        <end position="74"/>
    </location>
</feature>
<feature type="region of interest" description="Disordered" evidence="1">
    <location>
        <begin position="1"/>
        <end position="31"/>
    </location>
</feature>
<evidence type="ECO:0000256" key="1">
    <source>
        <dbReference type="SAM" id="MobiDB-lite"/>
    </source>
</evidence>
<comment type="caution">
    <text evidence="2">The sequence shown here is derived from an EMBL/GenBank/DDBJ whole genome shotgun (WGS) entry which is preliminary data.</text>
</comment>
<organism evidence="2 3">
    <name type="scientific">Stephania japonica</name>
    <dbReference type="NCBI Taxonomy" id="461633"/>
    <lineage>
        <taxon>Eukaryota</taxon>
        <taxon>Viridiplantae</taxon>
        <taxon>Streptophyta</taxon>
        <taxon>Embryophyta</taxon>
        <taxon>Tracheophyta</taxon>
        <taxon>Spermatophyta</taxon>
        <taxon>Magnoliopsida</taxon>
        <taxon>Ranunculales</taxon>
        <taxon>Menispermaceae</taxon>
        <taxon>Menispermoideae</taxon>
        <taxon>Cissampelideae</taxon>
        <taxon>Stephania</taxon>
    </lineage>
</organism>